<dbReference type="Proteomes" id="UP000658131">
    <property type="component" value="Unassembled WGS sequence"/>
</dbReference>
<evidence type="ECO:0000259" key="4">
    <source>
        <dbReference type="PROSITE" id="PS51077"/>
    </source>
</evidence>
<comment type="caution">
    <text evidence="6">The sequence shown here is derived from an EMBL/GenBank/DDBJ whole genome shotgun (WGS) entry which is preliminary data.</text>
</comment>
<accession>A0ABR7NMT6</accession>
<dbReference type="EMBL" id="JACRTB010000046">
    <property type="protein sequence ID" value="MBC8577729.1"/>
    <property type="molecule type" value="Genomic_DNA"/>
</dbReference>
<evidence type="ECO:0000256" key="3">
    <source>
        <dbReference type="ARBA" id="ARBA00023163"/>
    </source>
</evidence>
<evidence type="ECO:0000256" key="1">
    <source>
        <dbReference type="ARBA" id="ARBA00023015"/>
    </source>
</evidence>
<sequence>MSNTTTDRQSSQSAIRLLQIMECLSKNRVPTRLQDLAKQVKMTQSTVLRYLYTLQDENYVYQEADTLRYALTWRVCGLSENVNSLLSLRNITTPFINHLANIFHTGTCLVINEGNECVYLDCIVDSNASLQYIGKRAPLHVTGSGKVLLAQYNDVQLNDYIETKGLAKLTEYTIIDATALRKELEKIRSQDYGMDEEECEIGLRCISFPLRDYSGHVIAAVSVFGCIEDMSDHRIKDEIRPALKEAAATISTRLGYRPEK</sequence>
<dbReference type="RefSeq" id="WP_262401085.1">
    <property type="nucleotide sequence ID" value="NZ_JACRTB010000046.1"/>
</dbReference>
<dbReference type="SUPFAM" id="SSF46785">
    <property type="entry name" value="Winged helix' DNA-binding domain"/>
    <property type="match status" value="1"/>
</dbReference>
<dbReference type="PROSITE" id="PS51078">
    <property type="entry name" value="ICLR_ED"/>
    <property type="match status" value="1"/>
</dbReference>
<keyword evidence="3" id="KW-0804">Transcription</keyword>
<dbReference type="Pfam" id="PF09339">
    <property type="entry name" value="HTH_IclR"/>
    <property type="match status" value="1"/>
</dbReference>
<gene>
    <name evidence="6" type="ORF">H8717_15145</name>
</gene>
<keyword evidence="7" id="KW-1185">Reference proteome</keyword>
<evidence type="ECO:0000259" key="5">
    <source>
        <dbReference type="PROSITE" id="PS51078"/>
    </source>
</evidence>
<dbReference type="InterPro" id="IPR036388">
    <property type="entry name" value="WH-like_DNA-bd_sf"/>
</dbReference>
<dbReference type="InterPro" id="IPR050707">
    <property type="entry name" value="HTH_MetabolicPath_Reg"/>
</dbReference>
<evidence type="ECO:0000313" key="7">
    <source>
        <dbReference type="Proteomes" id="UP000658131"/>
    </source>
</evidence>
<keyword evidence="2" id="KW-0238">DNA-binding</keyword>
<name>A0ABR7NMT6_9FIRM</name>
<dbReference type="InterPro" id="IPR014757">
    <property type="entry name" value="Tscrpt_reg_IclR_C"/>
</dbReference>
<dbReference type="Gene3D" id="1.10.10.10">
    <property type="entry name" value="Winged helix-like DNA-binding domain superfamily/Winged helix DNA-binding domain"/>
    <property type="match status" value="1"/>
</dbReference>
<dbReference type="SUPFAM" id="SSF55781">
    <property type="entry name" value="GAF domain-like"/>
    <property type="match status" value="1"/>
</dbReference>
<dbReference type="Pfam" id="PF01614">
    <property type="entry name" value="IclR_C"/>
    <property type="match status" value="1"/>
</dbReference>
<feature type="domain" description="IclR-ED" evidence="5">
    <location>
        <begin position="74"/>
        <end position="256"/>
    </location>
</feature>
<dbReference type="Gene3D" id="3.30.450.40">
    <property type="match status" value="1"/>
</dbReference>
<dbReference type="PANTHER" id="PTHR30136">
    <property type="entry name" value="HELIX-TURN-HELIX TRANSCRIPTIONAL REGULATOR, ICLR FAMILY"/>
    <property type="match status" value="1"/>
</dbReference>
<dbReference type="InterPro" id="IPR036390">
    <property type="entry name" value="WH_DNA-bd_sf"/>
</dbReference>
<organism evidence="6 7">
    <name type="scientific">Yanshouia hominis</name>
    <dbReference type="NCBI Taxonomy" id="2763673"/>
    <lineage>
        <taxon>Bacteria</taxon>
        <taxon>Bacillati</taxon>
        <taxon>Bacillota</taxon>
        <taxon>Clostridia</taxon>
        <taxon>Eubacteriales</taxon>
        <taxon>Oscillospiraceae</taxon>
        <taxon>Yanshouia</taxon>
    </lineage>
</organism>
<reference evidence="6 7" key="1">
    <citation type="submission" date="2020-08" db="EMBL/GenBank/DDBJ databases">
        <title>Genome public.</title>
        <authorList>
            <person name="Liu C."/>
            <person name="Sun Q."/>
        </authorList>
    </citation>
    <scope>NUCLEOTIDE SEQUENCE [LARGE SCALE GENOMIC DNA]</scope>
    <source>
        <strain evidence="6 7">BX1</strain>
    </source>
</reference>
<dbReference type="InterPro" id="IPR029016">
    <property type="entry name" value="GAF-like_dom_sf"/>
</dbReference>
<evidence type="ECO:0000256" key="2">
    <source>
        <dbReference type="ARBA" id="ARBA00023125"/>
    </source>
</evidence>
<feature type="domain" description="HTH iclR-type" evidence="4">
    <location>
        <begin position="11"/>
        <end position="73"/>
    </location>
</feature>
<evidence type="ECO:0000313" key="6">
    <source>
        <dbReference type="EMBL" id="MBC8577729.1"/>
    </source>
</evidence>
<proteinExistence type="predicted"/>
<keyword evidence="1" id="KW-0805">Transcription regulation</keyword>
<dbReference type="InterPro" id="IPR005471">
    <property type="entry name" value="Tscrpt_reg_IclR_N"/>
</dbReference>
<protein>
    <submittedName>
        <fullName evidence="6">IclR family transcriptional regulator</fullName>
    </submittedName>
</protein>
<dbReference type="PANTHER" id="PTHR30136:SF35">
    <property type="entry name" value="HTH-TYPE TRANSCRIPTIONAL REGULATOR RV1719"/>
    <property type="match status" value="1"/>
</dbReference>
<dbReference type="PROSITE" id="PS51077">
    <property type="entry name" value="HTH_ICLR"/>
    <property type="match status" value="1"/>
</dbReference>
<dbReference type="SMART" id="SM00346">
    <property type="entry name" value="HTH_ICLR"/>
    <property type="match status" value="1"/>
</dbReference>